<dbReference type="Proteomes" id="UP000014480">
    <property type="component" value="Unassembled WGS sequence"/>
</dbReference>
<keyword evidence="3" id="KW-1185">Reference proteome</keyword>
<protein>
    <submittedName>
        <fullName evidence="2">Uncharacterized protein</fullName>
    </submittedName>
</protein>
<gene>
    <name evidence="2" type="ORF">Cob_v010480</name>
</gene>
<dbReference type="EMBL" id="AMCV02000034">
    <property type="protein sequence ID" value="TDZ16538.1"/>
    <property type="molecule type" value="Genomic_DNA"/>
</dbReference>
<reference evidence="3" key="1">
    <citation type="journal article" date="2013" name="New Phytol.">
        <title>Comparative genomic and transcriptomic analyses reveal the hemibiotrophic stage shift of Colletotrichum fungi.</title>
        <authorList>
            <person name="Gan P."/>
            <person name="Ikeda K."/>
            <person name="Irieda H."/>
            <person name="Narusaka M."/>
            <person name="O'Connell R.J."/>
            <person name="Narusaka Y."/>
            <person name="Takano Y."/>
            <person name="Kubo Y."/>
            <person name="Shirasu K."/>
        </authorList>
    </citation>
    <scope>NUCLEOTIDE SEQUENCE [LARGE SCALE GENOMIC DNA]</scope>
    <source>
        <strain evidence="3">104-T / ATCC 96160 / CBS 514.97 / LARS 414 / MAFF 240422</strain>
    </source>
</reference>
<proteinExistence type="predicted"/>
<accession>A0A484FFD2</accession>
<feature type="region of interest" description="Disordered" evidence="1">
    <location>
        <begin position="1"/>
        <end position="62"/>
    </location>
</feature>
<name>A0A484FFD2_COLOR</name>
<reference evidence="3" key="2">
    <citation type="journal article" date="2019" name="Mol. Plant Microbe Interact.">
        <title>Genome sequence resources for four phytopathogenic fungi from the Colletotrichum orbiculare species complex.</title>
        <authorList>
            <person name="Gan P."/>
            <person name="Tsushima A."/>
            <person name="Narusaka M."/>
            <person name="Narusaka Y."/>
            <person name="Takano Y."/>
            <person name="Kubo Y."/>
            <person name="Shirasu K."/>
        </authorList>
    </citation>
    <scope>GENOME REANNOTATION</scope>
    <source>
        <strain evidence="3">104-T / ATCC 96160 / CBS 514.97 / LARS 414 / MAFF 240422</strain>
    </source>
</reference>
<dbReference type="AlphaFoldDB" id="A0A484FFD2"/>
<organism evidence="2 3">
    <name type="scientific">Colletotrichum orbiculare (strain 104-T / ATCC 96160 / CBS 514.97 / LARS 414 / MAFF 240422)</name>
    <name type="common">Cucumber anthracnose fungus</name>
    <name type="synonym">Colletotrichum lagenarium</name>
    <dbReference type="NCBI Taxonomy" id="1213857"/>
    <lineage>
        <taxon>Eukaryota</taxon>
        <taxon>Fungi</taxon>
        <taxon>Dikarya</taxon>
        <taxon>Ascomycota</taxon>
        <taxon>Pezizomycotina</taxon>
        <taxon>Sordariomycetes</taxon>
        <taxon>Hypocreomycetidae</taxon>
        <taxon>Glomerellales</taxon>
        <taxon>Glomerellaceae</taxon>
        <taxon>Colletotrichum</taxon>
        <taxon>Colletotrichum orbiculare species complex</taxon>
    </lineage>
</organism>
<evidence type="ECO:0000256" key="1">
    <source>
        <dbReference type="SAM" id="MobiDB-lite"/>
    </source>
</evidence>
<comment type="caution">
    <text evidence="2">The sequence shown here is derived from an EMBL/GenBank/DDBJ whole genome shotgun (WGS) entry which is preliminary data.</text>
</comment>
<evidence type="ECO:0000313" key="3">
    <source>
        <dbReference type="Proteomes" id="UP000014480"/>
    </source>
</evidence>
<evidence type="ECO:0000313" key="2">
    <source>
        <dbReference type="EMBL" id="TDZ16538.1"/>
    </source>
</evidence>
<sequence length="84" mass="8855">MTISGVTVDGADQQQARSGPHSGGVTNGYTPYRTAPYRVKEVGNRRQGMLPLPTQGLDRQNGRLGTSILNRLCAAQSPGKASVS</sequence>